<proteinExistence type="predicted"/>
<organism evidence="1 2">
    <name type="scientific">Clostridium homopropionicum DSM 5847</name>
    <dbReference type="NCBI Taxonomy" id="1121318"/>
    <lineage>
        <taxon>Bacteria</taxon>
        <taxon>Bacillati</taxon>
        <taxon>Bacillota</taxon>
        <taxon>Clostridia</taxon>
        <taxon>Eubacteriales</taxon>
        <taxon>Clostridiaceae</taxon>
        <taxon>Clostridium</taxon>
    </lineage>
</organism>
<dbReference type="STRING" id="36844.SAMN04488501_102226"/>
<name>A0A0L6Z9N5_9CLOT</name>
<dbReference type="RefSeq" id="WP_052221317.1">
    <property type="nucleotide sequence ID" value="NZ_LHUR01000022.1"/>
</dbReference>
<keyword evidence="2" id="KW-1185">Reference proteome</keyword>
<comment type="caution">
    <text evidence="1">The sequence shown here is derived from an EMBL/GenBank/DDBJ whole genome shotgun (WGS) entry which is preliminary data.</text>
</comment>
<dbReference type="AlphaFoldDB" id="A0A0L6Z9N5"/>
<dbReference type="EMBL" id="LHUR01000022">
    <property type="protein sequence ID" value="KOA19679.1"/>
    <property type="molecule type" value="Genomic_DNA"/>
</dbReference>
<sequence length="69" mass="7998">MDNKMNLAPHEMLELRELMDSNLIGAKKIQSSISMIEDSELQSFAERCLHTKKENIKAMESFIQNKLNM</sequence>
<dbReference type="PATRIC" id="fig|1121318.3.peg.1783"/>
<evidence type="ECO:0000313" key="1">
    <source>
        <dbReference type="EMBL" id="KOA19679.1"/>
    </source>
</evidence>
<reference evidence="2" key="1">
    <citation type="submission" date="2015-08" db="EMBL/GenBank/DDBJ databases">
        <title>Genome sequence of the strict anaerobe Clostridium homopropionicum LuHBu1 (DSM 5847T).</title>
        <authorList>
            <person name="Poehlein A."/>
            <person name="Beck M."/>
            <person name="Schiel-Bengelsdorf B."/>
            <person name="Bengelsdorf F.R."/>
            <person name="Daniel R."/>
            <person name="Duerre P."/>
        </authorList>
    </citation>
    <scope>NUCLEOTIDE SEQUENCE [LARGE SCALE GENOMIC DNA]</scope>
    <source>
        <strain evidence="2">DSM 5847</strain>
    </source>
</reference>
<dbReference type="Proteomes" id="UP000037043">
    <property type="component" value="Unassembled WGS sequence"/>
</dbReference>
<accession>A0A0L6Z9N5</accession>
<evidence type="ECO:0008006" key="3">
    <source>
        <dbReference type="Google" id="ProtNLM"/>
    </source>
</evidence>
<evidence type="ECO:0000313" key="2">
    <source>
        <dbReference type="Proteomes" id="UP000037043"/>
    </source>
</evidence>
<protein>
    <recommendedName>
        <fullName evidence="3">Spore coat protein</fullName>
    </recommendedName>
</protein>
<gene>
    <name evidence="1" type="ORF">CLHOM_17680</name>
</gene>